<evidence type="ECO:0000313" key="9">
    <source>
        <dbReference type="Proteomes" id="UP000218377"/>
    </source>
</evidence>
<dbReference type="Proteomes" id="UP000094793">
    <property type="component" value="Chromosome"/>
</dbReference>
<dbReference type="HAMAP" id="MF_00048">
    <property type="entry name" value="UPF0102"/>
    <property type="match status" value="1"/>
</dbReference>
<reference evidence="11 12" key="7">
    <citation type="submission" date="2019-01" db="EMBL/GenBank/DDBJ databases">
        <title>Comparative genomic analysis of Brevibacterium aurantiacum sheds light on its evolution and its adaptation to smear-ripened cheeses.</title>
        <authorList>
            <person name="Moineau S."/>
        </authorList>
    </citation>
    <scope>NUCLEOTIDE SEQUENCE [LARGE SCALE GENOMIC DNA]</scope>
    <source>
        <strain evidence="4 12">SMQ-1417</strain>
        <strain evidence="5 11">SMQ-1420</strain>
    </source>
</reference>
<dbReference type="Proteomes" id="UP000283000">
    <property type="component" value="Chromosome"/>
</dbReference>
<evidence type="ECO:0000313" key="3">
    <source>
        <dbReference type="EMBL" id="AOP54281.1"/>
    </source>
</evidence>
<reference evidence="6 9" key="3">
    <citation type="journal article" date="2017" name="Elife">
        <title>Extensive horizontal gene transfer in cheese-associated bacteria.</title>
        <authorList>
            <person name="Bonham K.S."/>
            <person name="Wolfe B.E."/>
            <person name="Dutton R.J."/>
        </authorList>
    </citation>
    <scope>NUCLEOTIDE SEQUENCE [LARGE SCALE GENOMIC DNA]</scope>
    <source>
        <strain evidence="6 9">JB5</strain>
    </source>
</reference>
<dbReference type="EMBL" id="CP017150">
    <property type="protein sequence ID" value="AOP54281.1"/>
    <property type="molecule type" value="Genomic_DNA"/>
</dbReference>
<dbReference type="OrthoDB" id="9794876at2"/>
<evidence type="ECO:0000313" key="12">
    <source>
        <dbReference type="Proteomes" id="UP000283000"/>
    </source>
</evidence>
<dbReference type="EMBL" id="FXZB01000006">
    <property type="protein sequence ID" value="SMX71939.1"/>
    <property type="molecule type" value="Genomic_DNA"/>
</dbReference>
<reference evidence="10" key="4">
    <citation type="submission" date="2017-03" db="EMBL/GenBank/DDBJ databases">
        <authorList>
            <person name="Monnet C."/>
        </authorList>
    </citation>
    <scope>NUCLEOTIDE SEQUENCE [LARGE SCALE GENOMIC DNA]</scope>
    <source>
        <strain evidence="10">ATCC 9175</strain>
    </source>
</reference>
<comment type="similarity">
    <text evidence="1 2">Belongs to the UPF0102 family.</text>
</comment>
<dbReference type="Gene3D" id="3.40.1350.10">
    <property type="match status" value="1"/>
</dbReference>
<dbReference type="eggNOG" id="COG0792">
    <property type="taxonomic scope" value="Bacteria"/>
</dbReference>
<dbReference type="NCBIfam" id="NF009154">
    <property type="entry name" value="PRK12497.3-3"/>
    <property type="match status" value="1"/>
</dbReference>
<reference evidence="7" key="5">
    <citation type="submission" date="2017-03" db="EMBL/GenBank/DDBJ databases">
        <authorList>
            <person name="Afonso C.L."/>
            <person name="Miller P.J."/>
            <person name="Scott M.A."/>
            <person name="Spackman E."/>
            <person name="Goraichik I."/>
            <person name="Dimitrov K.M."/>
            <person name="Suarez D.L."/>
            <person name="Swayne D.E."/>
        </authorList>
    </citation>
    <scope>NUCLEOTIDE SEQUENCE [LARGE SCALE GENOMIC DNA]</scope>
    <source>
        <strain evidence="7">ATCC 9175</strain>
    </source>
</reference>
<keyword evidence="3" id="KW-0255">Endonuclease</keyword>
<dbReference type="PATRIC" id="fig|1703.10.peg.2658"/>
<gene>
    <name evidence="7" type="ORF">BAUR9175_01081</name>
    <name evidence="3" type="ORF">BLSMQ_2575</name>
    <name evidence="6" type="ORF">CIK79_01660</name>
    <name evidence="4" type="ORF">CXR23_13635</name>
    <name evidence="5" type="ORF">CXR27_13310</name>
</gene>
<reference evidence="8" key="2">
    <citation type="submission" date="2016-09" db="EMBL/GenBank/DDBJ databases">
        <title>Complete Genome Sequence of Brevibacterium linens SMQ-1335.</title>
        <authorList>
            <person name="de Melo A.G."/>
            <person name="Labrie S.J."/>
            <person name="Dumaresq J."/>
            <person name="Roberts R.J."/>
            <person name="Tremblay D.M."/>
            <person name="Moineau S."/>
        </authorList>
    </citation>
    <scope>NUCLEOTIDE SEQUENCE [LARGE SCALE GENOMIC DNA]</scope>
    <source>
        <strain evidence="8">SMQ-1335</strain>
    </source>
</reference>
<sequence length="132" mass="14672">MGPTTGRRSATTSGLRQRALGQTGEDLAADFLQRQGMVIIERNFRCPRGEIDIIAKDGDTIVFVEVKTRRTLAQGSPLEAVTAAKLRKIRTLSGIWLSQQKDFFASIRIDALGIVMDPEPDYSHRRNVQVDS</sequence>
<dbReference type="SUPFAM" id="SSF52980">
    <property type="entry name" value="Restriction endonuclease-like"/>
    <property type="match status" value="1"/>
</dbReference>
<dbReference type="EMBL" id="CP025334">
    <property type="protein sequence ID" value="AZT97865.1"/>
    <property type="molecule type" value="Genomic_DNA"/>
</dbReference>
<dbReference type="InterPro" id="IPR011335">
    <property type="entry name" value="Restrct_endonuc-II-like"/>
</dbReference>
<dbReference type="EMBL" id="NRGX01000001">
    <property type="protein sequence ID" value="PCC17115.1"/>
    <property type="molecule type" value="Genomic_DNA"/>
</dbReference>
<evidence type="ECO:0000313" key="6">
    <source>
        <dbReference type="EMBL" id="PCC17115.1"/>
    </source>
</evidence>
<dbReference type="GO" id="GO:0004519">
    <property type="term" value="F:endonuclease activity"/>
    <property type="evidence" value="ECO:0007669"/>
    <property type="project" value="UniProtKB-KW"/>
</dbReference>
<dbReference type="Proteomes" id="UP000234525">
    <property type="component" value="Unassembled WGS sequence"/>
</dbReference>
<proteinExistence type="inferred from homology"/>
<dbReference type="GO" id="GO:0003676">
    <property type="term" value="F:nucleic acid binding"/>
    <property type="evidence" value="ECO:0007669"/>
    <property type="project" value="InterPro"/>
</dbReference>
<dbReference type="InterPro" id="IPR003509">
    <property type="entry name" value="UPF0102_YraN-like"/>
</dbReference>
<evidence type="ECO:0000256" key="2">
    <source>
        <dbReference type="HAMAP-Rule" id="MF_00048"/>
    </source>
</evidence>
<reference evidence="11 12" key="6">
    <citation type="submission" date="2017-12" db="EMBL/GenBank/DDBJ databases">
        <authorList>
            <person name="Levesque S."/>
        </authorList>
    </citation>
    <scope>NUCLEOTIDE SEQUENCE [LARGE SCALE GENOMIC DNA]</scope>
    <source>
        <strain evidence="4 12">SMQ-1417</strain>
        <strain evidence="5 11">SMQ-1420</strain>
    </source>
</reference>
<evidence type="ECO:0000313" key="10">
    <source>
        <dbReference type="Proteomes" id="UP000234525"/>
    </source>
</evidence>
<protein>
    <recommendedName>
        <fullName evidence="2">UPF0102 protein BAUR9175_01081</fullName>
    </recommendedName>
</protein>
<dbReference type="Pfam" id="PF02021">
    <property type="entry name" value="UPF0102"/>
    <property type="match status" value="1"/>
</dbReference>
<keyword evidence="3" id="KW-0378">Hydrolase</keyword>
<dbReference type="PANTHER" id="PTHR34039:SF1">
    <property type="entry name" value="UPF0102 PROTEIN YRAN"/>
    <property type="match status" value="1"/>
</dbReference>
<dbReference type="CDD" id="cd20736">
    <property type="entry name" value="PoNe_Nuclease"/>
    <property type="match status" value="1"/>
</dbReference>
<dbReference type="Proteomes" id="UP000282731">
    <property type="component" value="Chromosome"/>
</dbReference>
<accession>A0A2H1I9N9</accession>
<evidence type="ECO:0000313" key="8">
    <source>
        <dbReference type="Proteomes" id="UP000094793"/>
    </source>
</evidence>
<dbReference type="Proteomes" id="UP000218377">
    <property type="component" value="Unassembled WGS sequence"/>
</dbReference>
<dbReference type="KEGG" id="blin:BLSMQ_2575"/>
<evidence type="ECO:0000313" key="5">
    <source>
        <dbReference type="EMBL" id="AZT97865.1"/>
    </source>
</evidence>
<organism evidence="3 8">
    <name type="scientific">Brevibacterium aurantiacum</name>
    <dbReference type="NCBI Taxonomy" id="273384"/>
    <lineage>
        <taxon>Bacteria</taxon>
        <taxon>Bacillati</taxon>
        <taxon>Actinomycetota</taxon>
        <taxon>Actinomycetes</taxon>
        <taxon>Micrococcales</taxon>
        <taxon>Brevibacteriaceae</taxon>
        <taxon>Brevibacterium</taxon>
    </lineage>
</organism>
<accession>A0A1D7W5L1</accession>
<keyword evidence="10" id="KW-1185">Reference proteome</keyword>
<evidence type="ECO:0000313" key="11">
    <source>
        <dbReference type="Proteomes" id="UP000282731"/>
    </source>
</evidence>
<keyword evidence="3" id="KW-0540">Nuclease</keyword>
<dbReference type="AlphaFoldDB" id="A0A1D7W5L1"/>
<dbReference type="PANTHER" id="PTHR34039">
    <property type="entry name" value="UPF0102 PROTEIN YRAN"/>
    <property type="match status" value="1"/>
</dbReference>
<reference evidence="3" key="1">
    <citation type="submission" date="2016-09" db="EMBL/GenBank/DDBJ databases">
        <title>Complete Genome Sequence of Brevibacterium aurantiacum SMQ-1335.</title>
        <authorList>
            <person name="de Melo A.G."/>
            <person name="Labrie S.J."/>
            <person name="Dumaresq J."/>
            <person name="Roberts R.J."/>
            <person name="Tremblay D.M."/>
            <person name="Moineau S."/>
        </authorList>
    </citation>
    <scope>NUCLEOTIDE SEQUENCE</scope>
    <source>
        <strain evidence="3">SMQ-1335</strain>
    </source>
</reference>
<dbReference type="NCBIfam" id="NF009150">
    <property type="entry name" value="PRK12497.1-3"/>
    <property type="match status" value="1"/>
</dbReference>
<evidence type="ECO:0000313" key="4">
    <source>
        <dbReference type="EMBL" id="AZT94058.1"/>
    </source>
</evidence>
<dbReference type="GO" id="GO:0016787">
    <property type="term" value="F:hydrolase activity"/>
    <property type="evidence" value="ECO:0007669"/>
    <property type="project" value="UniProtKB-KW"/>
</dbReference>
<evidence type="ECO:0000256" key="1">
    <source>
        <dbReference type="ARBA" id="ARBA00006738"/>
    </source>
</evidence>
<dbReference type="NCBIfam" id="TIGR00252">
    <property type="entry name" value="YraN family protein"/>
    <property type="match status" value="1"/>
</dbReference>
<accession>A0A2A3WZZ8</accession>
<evidence type="ECO:0000313" key="7">
    <source>
        <dbReference type="EMBL" id="SMX71939.1"/>
    </source>
</evidence>
<dbReference type="InterPro" id="IPR011856">
    <property type="entry name" value="tRNA_endonuc-like_dom_sf"/>
</dbReference>
<dbReference type="RefSeq" id="WP_009885092.1">
    <property type="nucleotide sequence ID" value="NZ_AAGP01000048.1"/>
</dbReference>
<name>A0A1D7W5L1_BREAU</name>
<dbReference type="EMBL" id="CP025330">
    <property type="protein sequence ID" value="AZT94058.1"/>
    <property type="molecule type" value="Genomic_DNA"/>
</dbReference>